<evidence type="ECO:0000313" key="3">
    <source>
        <dbReference type="Proteomes" id="UP000054279"/>
    </source>
</evidence>
<reference evidence="2 3" key="1">
    <citation type="submission" date="2014-06" db="EMBL/GenBank/DDBJ databases">
        <title>Evolutionary Origins and Diversification of the Mycorrhizal Mutualists.</title>
        <authorList>
            <consortium name="DOE Joint Genome Institute"/>
            <consortium name="Mycorrhizal Genomics Consortium"/>
            <person name="Kohler A."/>
            <person name="Kuo A."/>
            <person name="Nagy L.G."/>
            <person name="Floudas D."/>
            <person name="Copeland A."/>
            <person name="Barry K.W."/>
            <person name="Cichocki N."/>
            <person name="Veneault-Fourrey C."/>
            <person name="LaButti K."/>
            <person name="Lindquist E.A."/>
            <person name="Lipzen A."/>
            <person name="Lundell T."/>
            <person name="Morin E."/>
            <person name="Murat C."/>
            <person name="Riley R."/>
            <person name="Ohm R."/>
            <person name="Sun H."/>
            <person name="Tunlid A."/>
            <person name="Henrissat B."/>
            <person name="Grigoriev I.V."/>
            <person name="Hibbett D.S."/>
            <person name="Martin F."/>
        </authorList>
    </citation>
    <scope>NUCLEOTIDE SEQUENCE [LARGE SCALE GENOMIC DNA]</scope>
    <source>
        <strain evidence="2 3">SS14</strain>
    </source>
</reference>
<name>A0A0C9UNY1_SPHS4</name>
<feature type="compositionally biased region" description="Basic residues" evidence="1">
    <location>
        <begin position="314"/>
        <end position="328"/>
    </location>
</feature>
<accession>A0A0C9UNY1</accession>
<dbReference type="HOGENOM" id="CLU_011456_0_0_1"/>
<proteinExistence type="predicted"/>
<feature type="region of interest" description="Disordered" evidence="1">
    <location>
        <begin position="307"/>
        <end position="385"/>
    </location>
</feature>
<gene>
    <name evidence="2" type="ORF">M422DRAFT_261075</name>
</gene>
<evidence type="ECO:0000256" key="1">
    <source>
        <dbReference type="SAM" id="MobiDB-lite"/>
    </source>
</evidence>
<evidence type="ECO:0000313" key="2">
    <source>
        <dbReference type="EMBL" id="KIJ36519.1"/>
    </source>
</evidence>
<dbReference type="AlphaFoldDB" id="A0A0C9UNY1"/>
<keyword evidence="3" id="KW-1185">Reference proteome</keyword>
<dbReference type="EMBL" id="KN837177">
    <property type="protein sequence ID" value="KIJ36519.1"/>
    <property type="molecule type" value="Genomic_DNA"/>
</dbReference>
<organism evidence="2 3">
    <name type="scientific">Sphaerobolus stellatus (strain SS14)</name>
    <dbReference type="NCBI Taxonomy" id="990650"/>
    <lineage>
        <taxon>Eukaryota</taxon>
        <taxon>Fungi</taxon>
        <taxon>Dikarya</taxon>
        <taxon>Basidiomycota</taxon>
        <taxon>Agaricomycotina</taxon>
        <taxon>Agaricomycetes</taxon>
        <taxon>Phallomycetidae</taxon>
        <taxon>Geastrales</taxon>
        <taxon>Sphaerobolaceae</taxon>
        <taxon>Sphaerobolus</taxon>
    </lineage>
</organism>
<dbReference type="Proteomes" id="UP000054279">
    <property type="component" value="Unassembled WGS sequence"/>
</dbReference>
<feature type="compositionally biased region" description="Polar residues" evidence="1">
    <location>
        <begin position="331"/>
        <end position="345"/>
    </location>
</feature>
<dbReference type="OrthoDB" id="3243290at2759"/>
<sequence length="385" mass="44244">MHLIKCIVTNPCEDGFTRFVLQDLNFQPSSQHFGIFFIPTLHHQTLAVYQMEQDDDPVIQHVTSTHGKCKQCQKDIEEDPRRTEEYPLGTHPSWHEITDILNTNPTLIINTPSNLQFSQSANGQIHHIVIQLLCSWKHNYTCTIKPIFLTEPENYLQPGTWQDILNFWTINQIQDTFHAPAFQPHKSHWKGLPKETEFSTSSVWHILKAIGHLKDYHTFLSTKPEHDILSLQDCLQAAFDLLECLPDKAAGINTQPWKYDPDKGGPSFIVNTKAYKICGVGPPKKNTNIPYNLNLNFNDAIKHIKGNNQQAQKQAKHSATHRNIRKPPQRIQKSQEGSANQTQGIQLEHLEENGIQQEEEEEEEDDHSKEESDHFNNESEDSEDV</sequence>
<protein>
    <submittedName>
        <fullName evidence="2">Uncharacterized protein</fullName>
    </submittedName>
</protein>
<feature type="compositionally biased region" description="Basic and acidic residues" evidence="1">
    <location>
        <begin position="366"/>
        <end position="377"/>
    </location>
</feature>